<feature type="domain" description="FAD dependent oxidoreductase" evidence="2">
    <location>
        <begin position="67"/>
        <end position="358"/>
    </location>
</feature>
<dbReference type="Proteomes" id="UP000253153">
    <property type="component" value="Unassembled WGS sequence"/>
</dbReference>
<gene>
    <name evidence="3" type="ORF">FIESC28_00809</name>
</gene>
<evidence type="ECO:0000259" key="2">
    <source>
        <dbReference type="Pfam" id="PF01266"/>
    </source>
</evidence>
<dbReference type="PANTHER" id="PTHR13847">
    <property type="entry name" value="SARCOSINE DEHYDROGENASE-RELATED"/>
    <property type="match status" value="1"/>
</dbReference>
<dbReference type="Gene3D" id="3.50.50.60">
    <property type="entry name" value="FAD/NAD(P)-binding domain"/>
    <property type="match status" value="1"/>
</dbReference>
<accession>A0A366SAP6</accession>
<evidence type="ECO:0000256" key="1">
    <source>
        <dbReference type="SAM" id="MobiDB-lite"/>
    </source>
</evidence>
<name>A0A366SAP6_9HYPO</name>
<reference evidence="3 4" key="1">
    <citation type="submission" date="2018-06" db="EMBL/GenBank/DDBJ databases">
        <title>Fusarium incarnatum-equiseti species complex species 28.</title>
        <authorList>
            <person name="Gardiner D.M."/>
        </authorList>
    </citation>
    <scope>NUCLEOTIDE SEQUENCE [LARGE SCALE GENOMIC DNA]</scope>
    <source>
        <strain evidence="3 4">FIESC_28</strain>
    </source>
</reference>
<evidence type="ECO:0000313" key="4">
    <source>
        <dbReference type="Proteomes" id="UP000253153"/>
    </source>
</evidence>
<dbReference type="SUPFAM" id="SSF51905">
    <property type="entry name" value="FAD/NAD(P)-binding domain"/>
    <property type="match status" value="1"/>
</dbReference>
<dbReference type="Gene3D" id="3.30.9.10">
    <property type="entry name" value="D-Amino Acid Oxidase, subunit A, domain 2"/>
    <property type="match status" value="1"/>
</dbReference>
<feature type="region of interest" description="Disordered" evidence="1">
    <location>
        <begin position="31"/>
        <end position="56"/>
    </location>
</feature>
<dbReference type="InterPro" id="IPR006076">
    <property type="entry name" value="FAD-dep_OxRdtase"/>
</dbReference>
<keyword evidence="4" id="KW-1185">Reference proteome</keyword>
<comment type="caution">
    <text evidence="3">The sequence shown here is derived from an EMBL/GenBank/DDBJ whole genome shotgun (WGS) entry which is preliminary data.</text>
</comment>
<dbReference type="AlphaFoldDB" id="A0A366SAP6"/>
<evidence type="ECO:0000313" key="3">
    <source>
        <dbReference type="EMBL" id="RBR26404.1"/>
    </source>
</evidence>
<proteinExistence type="predicted"/>
<dbReference type="GeneID" id="41990256"/>
<organism evidence="3 4">
    <name type="scientific">Fusarium coffeatum</name>
    <dbReference type="NCBI Taxonomy" id="231269"/>
    <lineage>
        <taxon>Eukaryota</taxon>
        <taxon>Fungi</taxon>
        <taxon>Dikarya</taxon>
        <taxon>Ascomycota</taxon>
        <taxon>Pezizomycotina</taxon>
        <taxon>Sordariomycetes</taxon>
        <taxon>Hypocreomycetidae</taxon>
        <taxon>Hypocreales</taxon>
        <taxon>Nectriaceae</taxon>
        <taxon>Fusarium</taxon>
        <taxon>Fusarium incarnatum-equiseti species complex</taxon>
    </lineage>
</organism>
<dbReference type="Pfam" id="PF01266">
    <property type="entry name" value="DAO"/>
    <property type="match status" value="1"/>
</dbReference>
<dbReference type="InterPro" id="IPR036188">
    <property type="entry name" value="FAD/NAD-bd_sf"/>
</dbReference>
<protein>
    <recommendedName>
        <fullName evidence="2">FAD dependent oxidoreductase domain-containing protein</fullName>
    </recommendedName>
</protein>
<dbReference type="PANTHER" id="PTHR13847:SF213">
    <property type="entry name" value="DEPENDENT OXIDOREDUCTASE, PUTATIVE-RELATED"/>
    <property type="match status" value="1"/>
</dbReference>
<sequence>MSEGGMYILIPSLISSAEHRRLHSRCCQAYQDTTRSSKQEAHSPTWQNPPHPTVSNAQSETLAQEADVIVFGSGITGIGAAHYLPHSASPLKVTMLEARTAVSGATGRNGGHLVSDSDALFPALVKAVGAERVIETREAAEYREVVSATMFTDQATFKDAVQSLRDFLKAVPEGDIRYKVFNKEEATRMFNFTNTAGATAKTGVAALWPYRLLTALLASLRKDFPDQGNSYIVHTTRGPIRTKDVIHCTNGYSAHSITGLVGSLYPLRGTMSTQKLGPDFTHAGDKMSWSQESHGTYNGKTGLVHLGLYYAQQNAKTGVMFLGGKSQNLRTLLSSDDSSVGDDARATLTSAAPKIWKDAAPTKPVDVWSEII</sequence>
<dbReference type="OrthoDB" id="429143at2759"/>
<dbReference type="GO" id="GO:0005737">
    <property type="term" value="C:cytoplasm"/>
    <property type="evidence" value="ECO:0007669"/>
    <property type="project" value="TreeGrafter"/>
</dbReference>
<dbReference type="RefSeq" id="XP_031020995.1">
    <property type="nucleotide sequence ID" value="XM_031154960.1"/>
</dbReference>
<dbReference type="EMBL" id="QKXC01000021">
    <property type="protein sequence ID" value="RBR26404.1"/>
    <property type="molecule type" value="Genomic_DNA"/>
</dbReference>